<dbReference type="SUPFAM" id="SSF51182">
    <property type="entry name" value="RmlC-like cupins"/>
    <property type="match status" value="1"/>
</dbReference>
<dbReference type="RefSeq" id="WP_234659285.1">
    <property type="nucleotide sequence ID" value="NZ_AP027734.1"/>
</dbReference>
<reference evidence="2" key="1">
    <citation type="journal article" date="2019" name="Int. J. Syst. Evol. Microbiol.">
        <title>The Global Catalogue of Microorganisms (GCM) 10K type strain sequencing project: providing services to taxonomists for standard genome sequencing and annotation.</title>
        <authorList>
            <consortium name="The Broad Institute Genomics Platform"/>
            <consortium name="The Broad Institute Genome Sequencing Center for Infectious Disease"/>
            <person name="Wu L."/>
            <person name="Ma J."/>
        </authorList>
    </citation>
    <scope>NUCLEOTIDE SEQUENCE [LARGE SCALE GENOMIC DNA]</scope>
    <source>
        <strain evidence="2">NBRC 109019</strain>
    </source>
</reference>
<proteinExistence type="predicted"/>
<evidence type="ECO:0000313" key="2">
    <source>
        <dbReference type="Proteomes" id="UP001321477"/>
    </source>
</evidence>
<accession>A0ABN6YF41</accession>
<keyword evidence="2" id="KW-1185">Reference proteome</keyword>
<dbReference type="InterPro" id="IPR011051">
    <property type="entry name" value="RmlC_Cupin_sf"/>
</dbReference>
<dbReference type="Proteomes" id="UP001321477">
    <property type="component" value="Chromosome"/>
</dbReference>
<dbReference type="InterPro" id="IPR014710">
    <property type="entry name" value="RmlC-like_jellyroll"/>
</dbReference>
<organism evidence="1 2">
    <name type="scientific">Agromyces marinus</name>
    <dbReference type="NCBI Taxonomy" id="1389020"/>
    <lineage>
        <taxon>Bacteria</taxon>
        <taxon>Bacillati</taxon>
        <taxon>Actinomycetota</taxon>
        <taxon>Actinomycetes</taxon>
        <taxon>Micrococcales</taxon>
        <taxon>Microbacteriaceae</taxon>
        <taxon>Agromyces</taxon>
    </lineage>
</organism>
<sequence>MPESHRIIAANDDRLREHSTPEAGVVRTARVFAHDGISMMLITLGEGAVMREHTATAPILLRGLTGRTSIAVAGEEVQLDVGTLLHIETGVPHALSADGGASQVVLTVFRGA</sequence>
<evidence type="ECO:0000313" key="1">
    <source>
        <dbReference type="EMBL" id="BDZ56067.1"/>
    </source>
</evidence>
<gene>
    <name evidence="1" type="ORF">GCM10025870_31400</name>
</gene>
<dbReference type="EMBL" id="AP027734">
    <property type="protein sequence ID" value="BDZ56067.1"/>
    <property type="molecule type" value="Genomic_DNA"/>
</dbReference>
<name>A0ABN6YF41_9MICO</name>
<protein>
    <recommendedName>
        <fullName evidence="3">Cupin domain-containing protein</fullName>
    </recommendedName>
</protein>
<dbReference type="Gene3D" id="2.60.120.10">
    <property type="entry name" value="Jelly Rolls"/>
    <property type="match status" value="1"/>
</dbReference>
<evidence type="ECO:0008006" key="3">
    <source>
        <dbReference type="Google" id="ProtNLM"/>
    </source>
</evidence>